<dbReference type="InterPro" id="IPR002317">
    <property type="entry name" value="Ser-tRNA-ligase_type_1"/>
</dbReference>
<dbReference type="InterPro" id="IPR045864">
    <property type="entry name" value="aa-tRNA-synth_II/BPL/LPL"/>
</dbReference>
<evidence type="ECO:0000256" key="15">
    <source>
        <dbReference type="SAM" id="Coils"/>
    </source>
</evidence>
<name>A0A0H3XGN1_9MOLU</name>
<reference evidence="17 18" key="1">
    <citation type="journal article" date="2015" name="Genome Biol. Evol.">
        <title>Found and Lost: The Fates of Horizontally Acquired Genes in Arthropod-Symbiotic Spiroplasma.</title>
        <authorList>
            <person name="Lo W.S."/>
            <person name="Gasparich G.E."/>
            <person name="Kuo C.H."/>
        </authorList>
    </citation>
    <scope>NUCLEOTIDE SEQUENCE [LARGE SCALE GENOMIC DNA]</scope>
    <source>
        <strain evidence="18">TDA-040725-5</strain>
    </source>
</reference>
<dbReference type="GO" id="GO:0005737">
    <property type="term" value="C:cytoplasm"/>
    <property type="evidence" value="ECO:0007669"/>
    <property type="project" value="UniProtKB-SubCell"/>
</dbReference>
<keyword evidence="6 12" id="KW-0547">Nucleotide-binding</keyword>
<dbReference type="InterPro" id="IPR006195">
    <property type="entry name" value="aa-tRNA-synth_II"/>
</dbReference>
<feature type="domain" description="Aminoacyl-transfer RNA synthetases class-II family profile" evidence="16">
    <location>
        <begin position="173"/>
        <end position="409"/>
    </location>
</feature>
<comment type="pathway">
    <text evidence="2 12">Aminoacyl-tRNA biosynthesis; selenocysteinyl-tRNA(Sec) biosynthesis; L-seryl-tRNA(Sec) from L-serine and tRNA(Sec): step 1/1.</text>
</comment>
<dbReference type="GO" id="GO:0005524">
    <property type="term" value="F:ATP binding"/>
    <property type="evidence" value="ECO:0007669"/>
    <property type="project" value="UniProtKB-UniRule"/>
</dbReference>
<evidence type="ECO:0000256" key="4">
    <source>
        <dbReference type="ARBA" id="ARBA00022490"/>
    </source>
</evidence>
<dbReference type="InterPro" id="IPR002314">
    <property type="entry name" value="aa-tRNA-synt_IIb"/>
</dbReference>
<dbReference type="Gene3D" id="3.30.930.10">
    <property type="entry name" value="Bira Bifunctional Protein, Domain 2"/>
    <property type="match status" value="1"/>
</dbReference>
<dbReference type="GO" id="GO:0006434">
    <property type="term" value="P:seryl-tRNA aminoacylation"/>
    <property type="evidence" value="ECO:0007669"/>
    <property type="project" value="UniProtKB-UniRule"/>
</dbReference>
<accession>A0A0H3XGN1</accession>
<keyword evidence="15" id="KW-0175">Coiled coil</keyword>
<keyword evidence="5 12" id="KW-0436">Ligase</keyword>
<dbReference type="InterPro" id="IPR042103">
    <property type="entry name" value="SerRS_1_N_sf"/>
</dbReference>
<keyword evidence="9 12" id="KW-0030">Aminoacyl-tRNA synthetase</keyword>
<dbReference type="Proteomes" id="UP000035661">
    <property type="component" value="Chromosome"/>
</dbReference>
<dbReference type="HAMAP" id="MF_00176">
    <property type="entry name" value="Ser_tRNA_synth_type1"/>
    <property type="match status" value="1"/>
</dbReference>
<dbReference type="RefSeq" id="WP_047790900.1">
    <property type="nucleotide sequence ID" value="NZ_CP011856.1"/>
</dbReference>
<sequence>MLDQKYVIENIEQVIKRLNDRQDDFSYLKQLVDLSDQRKKLITESEKLKETRNSNSKKVGELMAVKKISEADELKKLILEAKKTIESLDEKLAIVEEKIKAILDVTPNIPDESVLVGKDENDNVEIRKWGSIRKINNIKEHWEIATNLDIIDFERGTKLSGSRFIIYKGLGARLERAIINLMLDEHLKRGYVEVIPPILVQPQIMHGTGNLPKFAADAYYVEKDNLFLIPTAEVPVTNMYREEILQESQLPIRHCAYTPCFRQEAGSAGKDTKGIIRLHQFNKVEMVKITTQEESFNELEKMVNDAEHILQLLEIPYRVIILSTGDMGFSSSKTYDLELWMPGQDKYREVSSCSNCKDFQARRMKLRYKDNAGVVKLVHTLNGSGLAIDRVIAAILENYQNADGSVTVPKALQPYLGIDKIS</sequence>
<evidence type="ECO:0000256" key="9">
    <source>
        <dbReference type="ARBA" id="ARBA00023146"/>
    </source>
</evidence>
<feature type="binding site" evidence="12 14">
    <location>
        <begin position="349"/>
        <end position="352"/>
    </location>
    <ligand>
        <name>ATP</name>
        <dbReference type="ChEBI" id="CHEBI:30616"/>
    </ligand>
</feature>
<dbReference type="PRINTS" id="PR00981">
    <property type="entry name" value="TRNASYNTHSER"/>
</dbReference>
<feature type="binding site" evidence="13">
    <location>
        <position position="262"/>
    </location>
    <ligand>
        <name>L-serine</name>
        <dbReference type="ChEBI" id="CHEBI:33384"/>
    </ligand>
</feature>
<dbReference type="InterPro" id="IPR033729">
    <property type="entry name" value="SerRS_core"/>
</dbReference>
<dbReference type="GO" id="GO:0016260">
    <property type="term" value="P:selenocysteine biosynthetic process"/>
    <property type="evidence" value="ECO:0007669"/>
    <property type="project" value="UniProtKB-UniRule"/>
</dbReference>
<dbReference type="PANTHER" id="PTHR43697:SF1">
    <property type="entry name" value="SERINE--TRNA LIGASE"/>
    <property type="match status" value="1"/>
</dbReference>
<evidence type="ECO:0000256" key="12">
    <source>
        <dbReference type="HAMAP-Rule" id="MF_00176"/>
    </source>
</evidence>
<comment type="similarity">
    <text evidence="3 12">Belongs to the class-II aminoacyl-tRNA synthetase family. Type-1 seryl-tRNA synthetase subfamily.</text>
</comment>
<dbReference type="AlphaFoldDB" id="A0A0H3XGN1"/>
<comment type="domain">
    <text evidence="12">Consists of two distinct domains, a catalytic core and a N-terminal extension that is involved in tRNA binding.</text>
</comment>
<evidence type="ECO:0000313" key="18">
    <source>
        <dbReference type="Proteomes" id="UP000035661"/>
    </source>
</evidence>
<comment type="subunit">
    <text evidence="12">Homodimer. The tRNA molecule binds across the dimer.</text>
</comment>
<evidence type="ECO:0000256" key="13">
    <source>
        <dbReference type="PIRSR" id="PIRSR001529-1"/>
    </source>
</evidence>
<dbReference type="Pfam" id="PF02403">
    <property type="entry name" value="Seryl_tRNA_N"/>
    <property type="match status" value="1"/>
</dbReference>
<proteinExistence type="inferred from homology"/>
<keyword evidence="8 12" id="KW-0648">Protein biosynthesis</keyword>
<protein>
    <recommendedName>
        <fullName evidence="12">Serine--tRNA ligase</fullName>
        <ecNumber evidence="12">6.1.1.11</ecNumber>
    </recommendedName>
    <alternativeName>
        <fullName evidence="12">Seryl-tRNA synthetase</fullName>
        <shortName evidence="12">SerRS</shortName>
    </alternativeName>
    <alternativeName>
        <fullName evidence="12">Seryl-tRNA(Ser/Sec) synthetase</fullName>
    </alternativeName>
</protein>
<dbReference type="NCBIfam" id="TIGR00414">
    <property type="entry name" value="serS"/>
    <property type="match status" value="1"/>
</dbReference>
<dbReference type="EC" id="6.1.1.11" evidence="12"/>
<dbReference type="EMBL" id="CP011856">
    <property type="protein sequence ID" value="AKM53613.1"/>
    <property type="molecule type" value="Genomic_DNA"/>
</dbReference>
<evidence type="ECO:0000256" key="11">
    <source>
        <dbReference type="ARBA" id="ARBA00048823"/>
    </source>
</evidence>
<evidence type="ECO:0000256" key="6">
    <source>
        <dbReference type="ARBA" id="ARBA00022741"/>
    </source>
</evidence>
<comment type="catalytic activity">
    <reaction evidence="11 12">
        <text>tRNA(Ser) + L-serine + ATP = L-seryl-tRNA(Ser) + AMP + diphosphate + H(+)</text>
        <dbReference type="Rhea" id="RHEA:12292"/>
        <dbReference type="Rhea" id="RHEA-COMP:9669"/>
        <dbReference type="Rhea" id="RHEA-COMP:9703"/>
        <dbReference type="ChEBI" id="CHEBI:15378"/>
        <dbReference type="ChEBI" id="CHEBI:30616"/>
        <dbReference type="ChEBI" id="CHEBI:33019"/>
        <dbReference type="ChEBI" id="CHEBI:33384"/>
        <dbReference type="ChEBI" id="CHEBI:78442"/>
        <dbReference type="ChEBI" id="CHEBI:78533"/>
        <dbReference type="ChEBI" id="CHEBI:456215"/>
        <dbReference type="EC" id="6.1.1.11"/>
    </reaction>
</comment>
<reference evidence="18" key="2">
    <citation type="submission" date="2015-06" db="EMBL/GenBank/DDBJ databases">
        <title>Complete genome sequence of Spiroplasma eriocheiris TDA-040725-5 (DSM 21848).</title>
        <authorList>
            <person name="Lo W.-S."/>
            <person name="Kuo C.-H."/>
        </authorList>
    </citation>
    <scope>NUCLEOTIDE SEQUENCE [LARGE SCALE GENOMIC DNA]</scope>
    <source>
        <strain evidence="18">TDA-040725-5</strain>
    </source>
</reference>
<comment type="catalytic activity">
    <reaction evidence="10 12">
        <text>tRNA(Sec) + L-serine + ATP = L-seryl-tRNA(Sec) + AMP + diphosphate + H(+)</text>
        <dbReference type="Rhea" id="RHEA:42580"/>
        <dbReference type="Rhea" id="RHEA-COMP:9742"/>
        <dbReference type="Rhea" id="RHEA-COMP:10128"/>
        <dbReference type="ChEBI" id="CHEBI:15378"/>
        <dbReference type="ChEBI" id="CHEBI:30616"/>
        <dbReference type="ChEBI" id="CHEBI:33019"/>
        <dbReference type="ChEBI" id="CHEBI:33384"/>
        <dbReference type="ChEBI" id="CHEBI:78442"/>
        <dbReference type="ChEBI" id="CHEBI:78533"/>
        <dbReference type="ChEBI" id="CHEBI:456215"/>
        <dbReference type="EC" id="6.1.1.11"/>
    </reaction>
</comment>
<dbReference type="PROSITE" id="PS50862">
    <property type="entry name" value="AA_TRNA_LIGASE_II"/>
    <property type="match status" value="1"/>
</dbReference>
<feature type="binding site" evidence="12">
    <location>
        <begin position="231"/>
        <end position="233"/>
    </location>
    <ligand>
        <name>L-serine</name>
        <dbReference type="ChEBI" id="CHEBI:33384"/>
    </ligand>
</feature>
<evidence type="ECO:0000256" key="7">
    <source>
        <dbReference type="ARBA" id="ARBA00022840"/>
    </source>
</evidence>
<dbReference type="InterPro" id="IPR015866">
    <property type="entry name" value="Ser-tRNA-synth_1_N"/>
</dbReference>
<evidence type="ECO:0000259" key="16">
    <source>
        <dbReference type="PROSITE" id="PS50862"/>
    </source>
</evidence>
<gene>
    <name evidence="12 17" type="primary">serS</name>
    <name evidence="17" type="ORF">SERIO_v1c00050</name>
</gene>
<evidence type="ECO:0000256" key="3">
    <source>
        <dbReference type="ARBA" id="ARBA00010728"/>
    </source>
</evidence>
<evidence type="ECO:0000256" key="8">
    <source>
        <dbReference type="ARBA" id="ARBA00022917"/>
    </source>
</evidence>
<feature type="binding site" evidence="12 14">
    <location>
        <begin position="262"/>
        <end position="264"/>
    </location>
    <ligand>
        <name>ATP</name>
        <dbReference type="ChEBI" id="CHEBI:30616"/>
    </ligand>
</feature>
<dbReference type="SUPFAM" id="SSF46589">
    <property type="entry name" value="tRNA-binding arm"/>
    <property type="match status" value="1"/>
</dbReference>
<feature type="binding site" evidence="12">
    <location>
        <position position="384"/>
    </location>
    <ligand>
        <name>L-serine</name>
        <dbReference type="ChEBI" id="CHEBI:33384"/>
    </ligand>
</feature>
<dbReference type="Gene3D" id="1.10.287.40">
    <property type="entry name" value="Serine-tRNA synthetase, tRNA binding domain"/>
    <property type="match status" value="1"/>
</dbReference>
<evidence type="ECO:0000256" key="1">
    <source>
        <dbReference type="ARBA" id="ARBA00004496"/>
    </source>
</evidence>
<dbReference type="CDD" id="cd00770">
    <property type="entry name" value="SerRS_core"/>
    <property type="match status" value="1"/>
</dbReference>
<comment type="caution">
    <text evidence="12">Lacks conserved residue(s) required for the propagation of feature annotation.</text>
</comment>
<dbReference type="InterPro" id="IPR010978">
    <property type="entry name" value="tRNA-bd_arm"/>
</dbReference>
<dbReference type="STRING" id="315358.SERIO_v1c00050"/>
<organism evidence="17 18">
    <name type="scientific">Spiroplasma eriocheiris</name>
    <dbReference type="NCBI Taxonomy" id="315358"/>
    <lineage>
        <taxon>Bacteria</taxon>
        <taxon>Bacillati</taxon>
        <taxon>Mycoplasmatota</taxon>
        <taxon>Mollicutes</taxon>
        <taxon>Entomoplasmatales</taxon>
        <taxon>Spiroplasmataceae</taxon>
        <taxon>Spiroplasma</taxon>
    </lineage>
</organism>
<keyword evidence="7 12" id="KW-0067">ATP-binding</keyword>
<evidence type="ECO:0000313" key="17">
    <source>
        <dbReference type="EMBL" id="AKM53613.1"/>
    </source>
</evidence>
<dbReference type="UniPathway" id="UPA00906">
    <property type="reaction ID" value="UER00895"/>
</dbReference>
<feature type="binding site" evidence="13">
    <location>
        <position position="231"/>
    </location>
    <ligand>
        <name>L-serine</name>
        <dbReference type="ChEBI" id="CHEBI:33384"/>
    </ligand>
</feature>
<evidence type="ECO:0000256" key="5">
    <source>
        <dbReference type="ARBA" id="ARBA00022598"/>
    </source>
</evidence>
<dbReference type="PIRSF" id="PIRSF001529">
    <property type="entry name" value="Ser-tRNA-synth_IIa"/>
    <property type="match status" value="1"/>
</dbReference>
<keyword evidence="4 12" id="KW-0963">Cytoplasm</keyword>
<feature type="binding site" evidence="12 13">
    <location>
        <position position="285"/>
    </location>
    <ligand>
        <name>L-serine</name>
        <dbReference type="ChEBI" id="CHEBI:33384"/>
    </ligand>
</feature>
<comment type="subcellular location">
    <subcellularLocation>
        <location evidence="1 12">Cytoplasm</location>
    </subcellularLocation>
</comment>
<dbReference type="PANTHER" id="PTHR43697">
    <property type="entry name" value="SERYL-TRNA SYNTHETASE"/>
    <property type="match status" value="1"/>
</dbReference>
<dbReference type="PATRIC" id="fig|743698.3.peg.5"/>
<dbReference type="GO" id="GO:0004828">
    <property type="term" value="F:serine-tRNA ligase activity"/>
    <property type="evidence" value="ECO:0007669"/>
    <property type="project" value="UniProtKB-UniRule"/>
</dbReference>
<evidence type="ECO:0000256" key="14">
    <source>
        <dbReference type="PIRSR" id="PIRSR001529-2"/>
    </source>
</evidence>
<dbReference type="SUPFAM" id="SSF55681">
    <property type="entry name" value="Class II aaRS and biotin synthetases"/>
    <property type="match status" value="1"/>
</dbReference>
<feature type="coiled-coil region" evidence="15">
    <location>
        <begin position="31"/>
        <end position="105"/>
    </location>
</feature>
<keyword evidence="18" id="KW-1185">Reference proteome</keyword>
<feature type="binding site" evidence="13">
    <location>
        <position position="382"/>
    </location>
    <ligand>
        <name>L-serine</name>
        <dbReference type="ChEBI" id="CHEBI:33384"/>
    </ligand>
</feature>
<evidence type="ECO:0000256" key="2">
    <source>
        <dbReference type="ARBA" id="ARBA00005045"/>
    </source>
</evidence>
<dbReference type="Pfam" id="PF00587">
    <property type="entry name" value="tRNA-synt_2b"/>
    <property type="match status" value="1"/>
</dbReference>
<evidence type="ECO:0000256" key="10">
    <source>
        <dbReference type="ARBA" id="ARBA00047929"/>
    </source>
</evidence>
<comment type="function">
    <text evidence="12">Catalyzes the attachment of serine to tRNA(Ser). Is also able to aminoacylate tRNA(Sec) with serine, to form the misacylated tRNA L-seryl-tRNA(Sec), which will be further converted into selenocysteinyl-tRNA(Sec).</text>
</comment>
<dbReference type="KEGG" id="seri:SERIO_v1c00050"/>